<sequence length="284" mass="32736">MEFDKKHIEEFKQFLVDNKEHFDEELLNKAKNVRDKIEEIRLIGNIHLISNAHKLVNLVLDDKREELVSFAQIEGVAWAGSELTLELKLEWIQSIRSTLWNFLHRFDELSEEVIDINQVYEMGNRVNGMIDQFLRGFFVSYSTYKDNLIAHQKKLVNHLSVPIIPIAETVSVIPLIGTIDLGRARIIEEKILMEISKKRITLLFFDLSGIAEVEEDTMHHLLNILRGVEMMGCHPVITGLQPKIVQTILREGLDSGLHAETKASLQQALKDHLTVNLWADNKDR</sequence>
<organism evidence="3 4">
    <name type="scientific">Aciduricibacillus chroicocephali</name>
    <dbReference type="NCBI Taxonomy" id="3054939"/>
    <lineage>
        <taxon>Bacteria</taxon>
        <taxon>Bacillati</taxon>
        <taxon>Bacillota</taxon>
        <taxon>Bacilli</taxon>
        <taxon>Bacillales</taxon>
        <taxon>Bacillaceae</taxon>
        <taxon>Aciduricibacillus</taxon>
    </lineage>
</organism>
<dbReference type="RefSeq" id="WP_348029590.1">
    <property type="nucleotide sequence ID" value="NZ_CP129113.1"/>
</dbReference>
<dbReference type="InterPro" id="IPR036513">
    <property type="entry name" value="STAS_dom_sf"/>
</dbReference>
<evidence type="ECO:0000259" key="2">
    <source>
        <dbReference type="PROSITE" id="PS50801"/>
    </source>
</evidence>
<dbReference type="InterPro" id="IPR002645">
    <property type="entry name" value="STAS_dom"/>
</dbReference>
<keyword evidence="4" id="KW-1185">Reference proteome</keyword>
<gene>
    <name evidence="3" type="ORF">QR721_06210</name>
</gene>
<evidence type="ECO:0000256" key="1">
    <source>
        <dbReference type="ARBA" id="ARBA00022553"/>
    </source>
</evidence>
<dbReference type="PROSITE" id="PS50801">
    <property type="entry name" value="STAS"/>
    <property type="match status" value="1"/>
</dbReference>
<dbReference type="Proteomes" id="UP001180087">
    <property type="component" value="Chromosome"/>
</dbReference>
<feature type="domain" description="STAS" evidence="2">
    <location>
        <begin position="160"/>
        <end position="272"/>
    </location>
</feature>
<dbReference type="PANTHER" id="PTHR33745:SF3">
    <property type="entry name" value="RSBT CO-ANTAGONIST PROTEIN RSBRC"/>
    <property type="match status" value="1"/>
</dbReference>
<protein>
    <submittedName>
        <fullName evidence="3">STAS domain-containing protein</fullName>
    </submittedName>
</protein>
<dbReference type="CDD" id="cd07041">
    <property type="entry name" value="STAS_RsbR_RsbS_like"/>
    <property type="match status" value="1"/>
</dbReference>
<dbReference type="SUPFAM" id="SSF52091">
    <property type="entry name" value="SpoIIaa-like"/>
    <property type="match status" value="1"/>
</dbReference>
<evidence type="ECO:0000313" key="3">
    <source>
        <dbReference type="EMBL" id="WLV25796.1"/>
    </source>
</evidence>
<accession>A0ABY9KYG5</accession>
<evidence type="ECO:0000313" key="4">
    <source>
        <dbReference type="Proteomes" id="UP001180087"/>
    </source>
</evidence>
<dbReference type="Gene3D" id="3.30.750.24">
    <property type="entry name" value="STAS domain"/>
    <property type="match status" value="1"/>
</dbReference>
<dbReference type="Pfam" id="PF01740">
    <property type="entry name" value="STAS"/>
    <property type="match status" value="1"/>
</dbReference>
<name>A0ABY9KYG5_9BACI</name>
<dbReference type="EMBL" id="CP129113">
    <property type="protein sequence ID" value="WLV25796.1"/>
    <property type="molecule type" value="Genomic_DNA"/>
</dbReference>
<keyword evidence="1" id="KW-0597">Phosphoprotein</keyword>
<dbReference type="InterPro" id="IPR051932">
    <property type="entry name" value="Bact_StressResp_Reg"/>
</dbReference>
<reference evidence="3" key="1">
    <citation type="submission" date="2023-06" db="EMBL/GenBank/DDBJ databases">
        <title>A Treasure from Seagulls: Isolation and Description of Aciduricobacillus qingdaonensis gen. nov., sp. nov., a Rare Obligately Uric Acid-utilizing Member in the Family Bacillaceae.</title>
        <authorList>
            <person name="Liu W."/>
            <person name="Wang B."/>
        </authorList>
    </citation>
    <scope>NUCLEOTIDE SEQUENCE</scope>
    <source>
        <strain evidence="3">44XB</strain>
    </source>
</reference>
<dbReference type="PANTHER" id="PTHR33745">
    <property type="entry name" value="RSBT ANTAGONIST PROTEIN RSBS-RELATED"/>
    <property type="match status" value="1"/>
</dbReference>
<proteinExistence type="predicted"/>